<dbReference type="InterPro" id="IPR011989">
    <property type="entry name" value="ARM-like"/>
</dbReference>
<keyword evidence="4" id="KW-0472">Membrane</keyword>
<gene>
    <name evidence="6" type="ORF">Cboi02_000495700</name>
</gene>
<comment type="caution">
    <text evidence="6">The sequence shown here is derived from an EMBL/GenBank/DDBJ whole genome shotgun (WGS) entry which is preliminary data.</text>
</comment>
<dbReference type="PANTHER" id="PTHR22780">
    <property type="entry name" value="ADAPTIN, ALPHA/GAMMA/EPSILON"/>
    <property type="match status" value="1"/>
</dbReference>
<evidence type="ECO:0000256" key="3">
    <source>
        <dbReference type="ARBA" id="ARBA00022927"/>
    </source>
</evidence>
<dbReference type="GO" id="GO:0030117">
    <property type="term" value="C:membrane coat"/>
    <property type="evidence" value="ECO:0007669"/>
    <property type="project" value="InterPro"/>
</dbReference>
<dbReference type="GO" id="GO:0012505">
    <property type="term" value="C:endomembrane system"/>
    <property type="evidence" value="ECO:0007669"/>
    <property type="project" value="UniProtKB-SubCell"/>
</dbReference>
<organism evidence="6 7">
    <name type="scientific">Candida boidinii</name>
    <name type="common">Yeast</name>
    <dbReference type="NCBI Taxonomy" id="5477"/>
    <lineage>
        <taxon>Eukaryota</taxon>
        <taxon>Fungi</taxon>
        <taxon>Dikarya</taxon>
        <taxon>Ascomycota</taxon>
        <taxon>Saccharomycotina</taxon>
        <taxon>Pichiomycetes</taxon>
        <taxon>Pichiales</taxon>
        <taxon>Pichiaceae</taxon>
        <taxon>Ogataea</taxon>
        <taxon>Ogataea/Candida clade</taxon>
    </lineage>
</organism>
<accession>A0A9W6T4U7</accession>
<dbReference type="Proteomes" id="UP001165120">
    <property type="component" value="Unassembled WGS sequence"/>
</dbReference>
<dbReference type="SUPFAM" id="SSF48371">
    <property type="entry name" value="ARM repeat"/>
    <property type="match status" value="1"/>
</dbReference>
<dbReference type="InterPro" id="IPR016024">
    <property type="entry name" value="ARM-type_fold"/>
</dbReference>
<proteinExistence type="predicted"/>
<evidence type="ECO:0000256" key="1">
    <source>
        <dbReference type="ARBA" id="ARBA00004308"/>
    </source>
</evidence>
<protein>
    <submittedName>
        <fullName evidence="6">Unnamed protein product</fullName>
    </submittedName>
</protein>
<sequence>MAPAIKGLMQFITDIRNAKAQEEEEKRVQSELIHIQKQFQQPHLSGYHRKKYICKLIYIYLLGYKIDIGFNESIDLMNSKLYSEKSIGYLALNLFISIDPSLIDAILERVKRDLNSNDENFNCLALHFISSSIDDPSNAQFFENDVFLLLRSPTISNLIKKKACLAFLKLIKADSSILLRHPDWIQKILSLLDTDDLGLAISLTSLIEYIAKLDYNSCKPIIPVVANHLKKLIVNDICPTGYYYYGFSCPWLVIRLFSLLEILIPDIDEIDIDTLTLDLIQSIIHKTISISISKRNSKSLETRNTASFLLFGAISLAAHINPSQDESNAAADALCSLLNSSETNTRYLALDSLAKISIRGDTKILETVRNHMTDIFNLLKDKDISIKRKALDLIYITCDSTTVEKTCQELLQYLTISDYSMKLEIAVKIAVVSENYATDATWYVITILKLISVAGSHVNDEVWQRLIQIIVNNDSIHLISLKSVLKYLKSGNYPESMLKIASFLLGEYNLKIKEIISPLNQFELLFNKYYQCST</sequence>
<dbReference type="Gene3D" id="1.25.10.10">
    <property type="entry name" value="Leucine-rich Repeat Variant"/>
    <property type="match status" value="1"/>
</dbReference>
<comment type="subcellular location">
    <subcellularLocation>
        <location evidence="1">Endomembrane system</location>
    </subcellularLocation>
</comment>
<dbReference type="InterPro" id="IPR050840">
    <property type="entry name" value="Adaptor_Complx_Large_Subunit"/>
</dbReference>
<evidence type="ECO:0000313" key="6">
    <source>
        <dbReference type="EMBL" id="GME75860.1"/>
    </source>
</evidence>
<keyword evidence="7" id="KW-1185">Reference proteome</keyword>
<name>A0A9W6T4U7_CANBO</name>
<evidence type="ECO:0000313" key="7">
    <source>
        <dbReference type="Proteomes" id="UP001165120"/>
    </source>
</evidence>
<keyword evidence="3" id="KW-0653">Protein transport</keyword>
<dbReference type="InterPro" id="IPR002553">
    <property type="entry name" value="Clathrin/coatomer_adapt-like_N"/>
</dbReference>
<dbReference type="GO" id="GO:0016192">
    <property type="term" value="P:vesicle-mediated transport"/>
    <property type="evidence" value="ECO:0007669"/>
    <property type="project" value="InterPro"/>
</dbReference>
<dbReference type="GO" id="GO:0006886">
    <property type="term" value="P:intracellular protein transport"/>
    <property type="evidence" value="ECO:0007669"/>
    <property type="project" value="InterPro"/>
</dbReference>
<evidence type="ECO:0000259" key="5">
    <source>
        <dbReference type="Pfam" id="PF01602"/>
    </source>
</evidence>
<feature type="domain" description="Clathrin/coatomer adaptor adaptin-like N-terminal" evidence="5">
    <location>
        <begin position="24"/>
        <end position="533"/>
    </location>
</feature>
<reference evidence="6" key="1">
    <citation type="submission" date="2023-04" db="EMBL/GenBank/DDBJ databases">
        <title>Candida boidinii NBRC 10035.</title>
        <authorList>
            <person name="Ichikawa N."/>
            <person name="Sato H."/>
            <person name="Tonouchi N."/>
        </authorList>
    </citation>
    <scope>NUCLEOTIDE SEQUENCE</scope>
    <source>
        <strain evidence="6">NBRC 10035</strain>
    </source>
</reference>
<dbReference type="AlphaFoldDB" id="A0A9W6T4U7"/>
<dbReference type="EMBL" id="BSXN01002192">
    <property type="protein sequence ID" value="GME75860.1"/>
    <property type="molecule type" value="Genomic_DNA"/>
</dbReference>
<evidence type="ECO:0000256" key="2">
    <source>
        <dbReference type="ARBA" id="ARBA00022448"/>
    </source>
</evidence>
<evidence type="ECO:0000256" key="4">
    <source>
        <dbReference type="ARBA" id="ARBA00023136"/>
    </source>
</evidence>
<dbReference type="Pfam" id="PF01602">
    <property type="entry name" value="Adaptin_N"/>
    <property type="match status" value="1"/>
</dbReference>
<keyword evidence="2" id="KW-0813">Transport</keyword>